<evidence type="ECO:0000259" key="2">
    <source>
        <dbReference type="Pfam" id="PF13926"/>
    </source>
</evidence>
<dbReference type="STRING" id="1073089.A0A1L9RKD8"/>
<feature type="compositionally biased region" description="Acidic residues" evidence="1">
    <location>
        <begin position="480"/>
        <end position="492"/>
    </location>
</feature>
<accession>A0A1L9RKD8</accession>
<feature type="region of interest" description="Disordered" evidence="1">
    <location>
        <begin position="479"/>
        <end position="502"/>
    </location>
</feature>
<name>A0A1L9RKD8_ASPWE</name>
<feature type="compositionally biased region" description="Acidic residues" evidence="1">
    <location>
        <begin position="198"/>
        <end position="207"/>
    </location>
</feature>
<feature type="compositionally biased region" description="Polar residues" evidence="1">
    <location>
        <begin position="311"/>
        <end position="323"/>
    </location>
</feature>
<evidence type="ECO:0000256" key="1">
    <source>
        <dbReference type="SAM" id="MobiDB-lite"/>
    </source>
</evidence>
<evidence type="ECO:0000313" key="3">
    <source>
        <dbReference type="EMBL" id="OJJ35307.1"/>
    </source>
</evidence>
<feature type="compositionally biased region" description="Basic residues" evidence="1">
    <location>
        <begin position="128"/>
        <end position="139"/>
    </location>
</feature>
<dbReference type="OrthoDB" id="21499at2759"/>
<dbReference type="AlphaFoldDB" id="A0A1L9RKD8"/>
<dbReference type="PANTHER" id="PTHR14689:SF0">
    <property type="entry name" value="COILED-COIL DOMAIN-CONTAINING PROTEIN 82"/>
    <property type="match status" value="1"/>
</dbReference>
<feature type="compositionally biased region" description="Polar residues" evidence="1">
    <location>
        <begin position="98"/>
        <end position="107"/>
    </location>
</feature>
<feature type="region of interest" description="Disordered" evidence="1">
    <location>
        <begin position="1"/>
        <end position="327"/>
    </location>
</feature>
<feature type="compositionally biased region" description="Acidic residues" evidence="1">
    <location>
        <begin position="238"/>
        <end position="247"/>
    </location>
</feature>
<dbReference type="InterPro" id="IPR025451">
    <property type="entry name" value="DUF4211"/>
</dbReference>
<feature type="compositionally biased region" description="Basic and acidic residues" evidence="1">
    <location>
        <begin position="270"/>
        <end position="292"/>
    </location>
</feature>
<dbReference type="VEuPathDB" id="FungiDB:ASPWEDRAFT_40514"/>
<feature type="compositionally biased region" description="Acidic residues" evidence="1">
    <location>
        <begin position="293"/>
        <end position="308"/>
    </location>
</feature>
<dbReference type="EMBL" id="KV878212">
    <property type="protein sequence ID" value="OJJ35307.1"/>
    <property type="molecule type" value="Genomic_DNA"/>
</dbReference>
<dbReference type="Proteomes" id="UP000184383">
    <property type="component" value="Unassembled WGS sequence"/>
</dbReference>
<dbReference type="RefSeq" id="XP_040688983.1">
    <property type="nucleotide sequence ID" value="XM_040835332.1"/>
</dbReference>
<organism evidence="3 4">
    <name type="scientific">Aspergillus wentii DTO 134E9</name>
    <dbReference type="NCBI Taxonomy" id="1073089"/>
    <lineage>
        <taxon>Eukaryota</taxon>
        <taxon>Fungi</taxon>
        <taxon>Dikarya</taxon>
        <taxon>Ascomycota</taxon>
        <taxon>Pezizomycotina</taxon>
        <taxon>Eurotiomycetes</taxon>
        <taxon>Eurotiomycetidae</taxon>
        <taxon>Eurotiales</taxon>
        <taxon>Aspergillaceae</taxon>
        <taxon>Aspergillus</taxon>
        <taxon>Aspergillus subgen. Cremei</taxon>
    </lineage>
</organism>
<keyword evidence="4" id="KW-1185">Reference proteome</keyword>
<feature type="domain" description="DUF4211" evidence="2">
    <location>
        <begin position="342"/>
        <end position="477"/>
    </location>
</feature>
<dbReference type="GO" id="GO:0005634">
    <property type="term" value="C:nucleus"/>
    <property type="evidence" value="ECO:0007669"/>
    <property type="project" value="TreeGrafter"/>
</dbReference>
<dbReference type="Pfam" id="PF13926">
    <property type="entry name" value="DUF4211"/>
    <property type="match status" value="1"/>
</dbReference>
<feature type="compositionally biased region" description="Acidic residues" evidence="1">
    <location>
        <begin position="160"/>
        <end position="175"/>
    </location>
</feature>
<dbReference type="PANTHER" id="PTHR14689">
    <property type="entry name" value="PHORBOL-ESTER_DAG-TYPE DOMAIN-CONTAINING PROTEIN"/>
    <property type="match status" value="1"/>
</dbReference>
<sequence>MPRTYGKPKQTRLSFTPAAPPFQDLQHSPGDKSDRRAFVRYAHPYMPTVRHERSQVGNHKGLKQESPAPPAADAKSDEESLPKPGKSPKRKSGRKKGQSTQRSSSNEAVAVDNDRDSDLEILSSTKKNMGKRSLKRKRSAPSEDIEEPTSRNSPKPRTSEEDDDDDDDDDDDAEDIVARPRRKLRRRGQAPQPTIVLDDSEESEEDPVASSSAKNRRRNVGSEVPQTPRRGSNQDKLDLEEDLEDLQDSVVKETRTRGRFANSARAQRQQHLEALRRRRAGEKAADDTKSESEESQSESESEESEGESETNVRQPQFHNQTENSDVESAIASNEDLDRYDEDFVSDDGVGELGVPTGLEDMPFEFTRHAYKQTKDYFQDAVEWMVHNQLNPAFSRSSPQYKMAFIKLEDEVKGRTGSQLVSSAWNSKFHRALLARPHIEVTAFPTSHEHPCDACNRSGHPASSDIKLYGKAYSLETLEPLAEEDSVDEESESSVERDRDGNPLPDEDIRFYLGRHCKNKATMAHTLTHWRVHLNEWVVDYLDRMKYLEDERILERSHWSQKRKAKYAFEVVGTMVETGEVQRLWRDFHINLKAAREQTTRRW</sequence>
<reference evidence="4" key="1">
    <citation type="journal article" date="2017" name="Genome Biol.">
        <title>Comparative genomics reveals high biological diversity and specific adaptations in the industrially and medically important fungal genus Aspergillus.</title>
        <authorList>
            <person name="de Vries R.P."/>
            <person name="Riley R."/>
            <person name="Wiebenga A."/>
            <person name="Aguilar-Osorio G."/>
            <person name="Amillis S."/>
            <person name="Uchima C.A."/>
            <person name="Anderluh G."/>
            <person name="Asadollahi M."/>
            <person name="Askin M."/>
            <person name="Barry K."/>
            <person name="Battaglia E."/>
            <person name="Bayram O."/>
            <person name="Benocci T."/>
            <person name="Braus-Stromeyer S.A."/>
            <person name="Caldana C."/>
            <person name="Canovas D."/>
            <person name="Cerqueira G.C."/>
            <person name="Chen F."/>
            <person name="Chen W."/>
            <person name="Choi C."/>
            <person name="Clum A."/>
            <person name="Dos Santos R.A."/>
            <person name="Damasio A.R."/>
            <person name="Diallinas G."/>
            <person name="Emri T."/>
            <person name="Fekete E."/>
            <person name="Flipphi M."/>
            <person name="Freyberg S."/>
            <person name="Gallo A."/>
            <person name="Gournas C."/>
            <person name="Habgood R."/>
            <person name="Hainaut M."/>
            <person name="Harispe M.L."/>
            <person name="Henrissat B."/>
            <person name="Hilden K.S."/>
            <person name="Hope R."/>
            <person name="Hossain A."/>
            <person name="Karabika E."/>
            <person name="Karaffa L."/>
            <person name="Karanyi Z."/>
            <person name="Krasevec N."/>
            <person name="Kuo A."/>
            <person name="Kusch H."/>
            <person name="LaButti K."/>
            <person name="Lagendijk E.L."/>
            <person name="Lapidus A."/>
            <person name="Levasseur A."/>
            <person name="Lindquist E."/>
            <person name="Lipzen A."/>
            <person name="Logrieco A.F."/>
            <person name="MacCabe A."/>
            <person name="Maekelae M.R."/>
            <person name="Malavazi I."/>
            <person name="Melin P."/>
            <person name="Meyer V."/>
            <person name="Mielnichuk N."/>
            <person name="Miskei M."/>
            <person name="Molnar A.P."/>
            <person name="Mule G."/>
            <person name="Ngan C.Y."/>
            <person name="Orejas M."/>
            <person name="Orosz E."/>
            <person name="Ouedraogo J.P."/>
            <person name="Overkamp K.M."/>
            <person name="Park H.-S."/>
            <person name="Perrone G."/>
            <person name="Piumi F."/>
            <person name="Punt P.J."/>
            <person name="Ram A.F."/>
            <person name="Ramon A."/>
            <person name="Rauscher S."/>
            <person name="Record E."/>
            <person name="Riano-Pachon D.M."/>
            <person name="Robert V."/>
            <person name="Roehrig J."/>
            <person name="Ruller R."/>
            <person name="Salamov A."/>
            <person name="Salih N.S."/>
            <person name="Samson R.A."/>
            <person name="Sandor E."/>
            <person name="Sanguinetti M."/>
            <person name="Schuetze T."/>
            <person name="Sepcic K."/>
            <person name="Shelest E."/>
            <person name="Sherlock G."/>
            <person name="Sophianopoulou V."/>
            <person name="Squina F.M."/>
            <person name="Sun H."/>
            <person name="Susca A."/>
            <person name="Todd R.B."/>
            <person name="Tsang A."/>
            <person name="Unkles S.E."/>
            <person name="van de Wiele N."/>
            <person name="van Rossen-Uffink D."/>
            <person name="Oliveira J.V."/>
            <person name="Vesth T.C."/>
            <person name="Visser J."/>
            <person name="Yu J.-H."/>
            <person name="Zhou M."/>
            <person name="Andersen M.R."/>
            <person name="Archer D.B."/>
            <person name="Baker S.E."/>
            <person name="Benoit I."/>
            <person name="Brakhage A.A."/>
            <person name="Braus G.H."/>
            <person name="Fischer R."/>
            <person name="Frisvad J.C."/>
            <person name="Goldman G.H."/>
            <person name="Houbraken J."/>
            <person name="Oakley B."/>
            <person name="Pocsi I."/>
            <person name="Scazzocchio C."/>
            <person name="Seiboth B."/>
            <person name="vanKuyk P.A."/>
            <person name="Wortman J."/>
            <person name="Dyer P.S."/>
            <person name="Grigoriev I.V."/>
        </authorList>
    </citation>
    <scope>NUCLEOTIDE SEQUENCE [LARGE SCALE GENOMIC DNA]</scope>
    <source>
        <strain evidence="4">DTO 134E9</strain>
    </source>
</reference>
<feature type="compositionally biased region" description="Basic residues" evidence="1">
    <location>
        <begin position="179"/>
        <end position="188"/>
    </location>
</feature>
<protein>
    <recommendedName>
        <fullName evidence="2">DUF4211 domain-containing protein</fullName>
    </recommendedName>
</protein>
<dbReference type="GeneID" id="63751180"/>
<gene>
    <name evidence="3" type="ORF">ASPWEDRAFT_40514</name>
</gene>
<evidence type="ECO:0000313" key="4">
    <source>
        <dbReference type="Proteomes" id="UP000184383"/>
    </source>
</evidence>
<proteinExistence type="predicted"/>
<feature type="compositionally biased region" description="Basic residues" evidence="1">
    <location>
        <begin position="86"/>
        <end position="97"/>
    </location>
</feature>